<dbReference type="RefSeq" id="WP_058317978.1">
    <property type="nucleotide sequence ID" value="NZ_CYSF01000006.1"/>
</dbReference>
<dbReference type="GO" id="GO:0000160">
    <property type="term" value="P:phosphorelay signal transduction system"/>
    <property type="evidence" value="ECO:0007669"/>
    <property type="project" value="InterPro"/>
</dbReference>
<dbReference type="AlphaFoldDB" id="A0A0P1GN63"/>
<dbReference type="PROSITE" id="PS50043">
    <property type="entry name" value="HTH_LUXR_2"/>
    <property type="match status" value="1"/>
</dbReference>
<dbReference type="SUPFAM" id="SSF46894">
    <property type="entry name" value="C-terminal effector domain of the bipartite response regulators"/>
    <property type="match status" value="1"/>
</dbReference>
<keyword evidence="6" id="KW-0378">Hydrolase</keyword>
<evidence type="ECO:0000313" key="7">
    <source>
        <dbReference type="Proteomes" id="UP000051681"/>
    </source>
</evidence>
<keyword evidence="7" id="KW-1185">Reference proteome</keyword>
<protein>
    <submittedName>
        <fullName evidence="6">Protease production enhancer protein</fullName>
    </submittedName>
</protein>
<evidence type="ECO:0000256" key="1">
    <source>
        <dbReference type="ARBA" id="ARBA00022553"/>
    </source>
</evidence>
<dbReference type="EMBL" id="CYSF01000006">
    <property type="protein sequence ID" value="CUH83860.1"/>
    <property type="molecule type" value="Genomic_DNA"/>
</dbReference>
<dbReference type="OrthoDB" id="3679796at2"/>
<dbReference type="InterPro" id="IPR058245">
    <property type="entry name" value="NreC/VraR/RcsB-like_REC"/>
</dbReference>
<dbReference type="GO" id="GO:0008233">
    <property type="term" value="F:peptidase activity"/>
    <property type="evidence" value="ECO:0007669"/>
    <property type="project" value="UniProtKB-KW"/>
</dbReference>
<dbReference type="Pfam" id="PF00196">
    <property type="entry name" value="GerE"/>
    <property type="match status" value="1"/>
</dbReference>
<dbReference type="Pfam" id="PF00072">
    <property type="entry name" value="Response_reg"/>
    <property type="match status" value="1"/>
</dbReference>
<dbReference type="Gene3D" id="1.10.10.10">
    <property type="entry name" value="Winged helix-like DNA-binding domain superfamily/Winged helix DNA-binding domain"/>
    <property type="match status" value="1"/>
</dbReference>
<dbReference type="SMART" id="SM00448">
    <property type="entry name" value="REC"/>
    <property type="match status" value="1"/>
</dbReference>
<dbReference type="SUPFAM" id="SSF52172">
    <property type="entry name" value="CheY-like"/>
    <property type="match status" value="1"/>
</dbReference>
<dbReference type="InterPro" id="IPR051015">
    <property type="entry name" value="EvgA-like"/>
</dbReference>
<feature type="domain" description="HTH luxR-type" evidence="4">
    <location>
        <begin position="157"/>
        <end position="222"/>
    </location>
</feature>
<dbReference type="PRINTS" id="PR00038">
    <property type="entry name" value="HTHLUXR"/>
</dbReference>
<evidence type="ECO:0000313" key="6">
    <source>
        <dbReference type="EMBL" id="CUH83860.1"/>
    </source>
</evidence>
<gene>
    <name evidence="6" type="primary">degU_3</name>
    <name evidence="6" type="ORF">TM5383_01063</name>
</gene>
<dbReference type="GO" id="GO:0006355">
    <property type="term" value="P:regulation of DNA-templated transcription"/>
    <property type="evidence" value="ECO:0007669"/>
    <property type="project" value="InterPro"/>
</dbReference>
<dbReference type="GO" id="GO:0006508">
    <property type="term" value="P:proteolysis"/>
    <property type="evidence" value="ECO:0007669"/>
    <property type="project" value="UniProtKB-KW"/>
</dbReference>
<dbReference type="InterPro" id="IPR036388">
    <property type="entry name" value="WH-like_DNA-bd_sf"/>
</dbReference>
<dbReference type="InterPro" id="IPR016032">
    <property type="entry name" value="Sig_transdc_resp-reg_C-effctor"/>
</dbReference>
<reference evidence="6 7" key="1">
    <citation type="submission" date="2015-09" db="EMBL/GenBank/DDBJ databases">
        <authorList>
            <consortium name="Swine Surveillance"/>
        </authorList>
    </citation>
    <scope>NUCLEOTIDE SEQUENCE [LARGE SCALE GENOMIC DNA]</scope>
    <source>
        <strain evidence="6 7">CECT 8383</strain>
    </source>
</reference>
<dbReference type="PANTHER" id="PTHR45566">
    <property type="entry name" value="HTH-TYPE TRANSCRIPTIONAL REGULATOR YHJB-RELATED"/>
    <property type="match status" value="1"/>
</dbReference>
<dbReference type="CDD" id="cd06170">
    <property type="entry name" value="LuxR_C_like"/>
    <property type="match status" value="1"/>
</dbReference>
<dbReference type="InterPro" id="IPR000792">
    <property type="entry name" value="Tscrpt_reg_LuxR_C"/>
</dbReference>
<dbReference type="STRING" id="340021.TM5383_01063"/>
<dbReference type="PROSITE" id="PS50110">
    <property type="entry name" value="RESPONSE_REGULATORY"/>
    <property type="match status" value="1"/>
</dbReference>
<dbReference type="InterPro" id="IPR001789">
    <property type="entry name" value="Sig_transdc_resp-reg_receiver"/>
</dbReference>
<evidence type="ECO:0000256" key="2">
    <source>
        <dbReference type="ARBA" id="ARBA00023125"/>
    </source>
</evidence>
<evidence type="ECO:0000256" key="3">
    <source>
        <dbReference type="PROSITE-ProRule" id="PRU00169"/>
    </source>
</evidence>
<dbReference type="Gene3D" id="3.40.50.2300">
    <property type="match status" value="1"/>
</dbReference>
<dbReference type="InterPro" id="IPR011006">
    <property type="entry name" value="CheY-like_superfamily"/>
</dbReference>
<organism evidence="6 7">
    <name type="scientific">Thalassovita mediterranea</name>
    <dbReference type="NCBI Taxonomy" id="340021"/>
    <lineage>
        <taxon>Bacteria</taxon>
        <taxon>Pseudomonadati</taxon>
        <taxon>Pseudomonadota</taxon>
        <taxon>Alphaproteobacteria</taxon>
        <taxon>Rhodobacterales</taxon>
        <taxon>Roseobacteraceae</taxon>
        <taxon>Thalassovita</taxon>
    </lineage>
</organism>
<sequence length="224" mass="24325">MLNLVKSPDADSLIRVAIIDDHLLFLQGISYVFDNCPLNLNVEKFTQATDFLQAVDQGSTYDVVITDLAMKQINGIALIGALRARSIGVQVIVLSASEDAMTRTNAEMIGAFCFVHKSDEEQVLLEAIQAAVQAGPLAGRSIQNGARRTMFAHDGTDTVVRPQLGPQQRRILSMMADGGTNKDIVKALSISENTVKTHAKIIYRELSVGSRAAAVQRARELALF</sequence>
<dbReference type="CDD" id="cd17535">
    <property type="entry name" value="REC_NarL-like"/>
    <property type="match status" value="1"/>
</dbReference>
<feature type="domain" description="Response regulatory" evidence="5">
    <location>
        <begin position="15"/>
        <end position="132"/>
    </location>
</feature>
<feature type="modified residue" description="4-aspartylphosphate" evidence="3">
    <location>
        <position position="67"/>
    </location>
</feature>
<dbReference type="PANTHER" id="PTHR45566:SF1">
    <property type="entry name" value="HTH-TYPE TRANSCRIPTIONAL REGULATOR YHJB-RELATED"/>
    <property type="match status" value="1"/>
</dbReference>
<dbReference type="Proteomes" id="UP000051681">
    <property type="component" value="Unassembled WGS sequence"/>
</dbReference>
<proteinExistence type="predicted"/>
<accession>A0A0P1GN63</accession>
<keyword evidence="6" id="KW-0645">Protease</keyword>
<evidence type="ECO:0000259" key="4">
    <source>
        <dbReference type="PROSITE" id="PS50043"/>
    </source>
</evidence>
<dbReference type="GO" id="GO:0003677">
    <property type="term" value="F:DNA binding"/>
    <property type="evidence" value="ECO:0007669"/>
    <property type="project" value="UniProtKB-KW"/>
</dbReference>
<dbReference type="SMART" id="SM00421">
    <property type="entry name" value="HTH_LUXR"/>
    <property type="match status" value="1"/>
</dbReference>
<keyword evidence="1 3" id="KW-0597">Phosphoprotein</keyword>
<evidence type="ECO:0000259" key="5">
    <source>
        <dbReference type="PROSITE" id="PS50110"/>
    </source>
</evidence>
<keyword evidence="2" id="KW-0238">DNA-binding</keyword>
<name>A0A0P1GN63_9RHOB</name>